<reference evidence="1 2" key="1">
    <citation type="submission" date="2012-12" db="EMBL/GenBank/DDBJ databases">
        <title>Genome assembly of Fulvivirga imtechensis AK7.</title>
        <authorList>
            <person name="Nupur N."/>
            <person name="Khatri I."/>
            <person name="Kumar R."/>
            <person name="Subramanian S."/>
            <person name="Pinnaka A."/>
        </authorList>
    </citation>
    <scope>NUCLEOTIDE SEQUENCE [LARGE SCALE GENOMIC DNA]</scope>
    <source>
        <strain evidence="1 2">AK7</strain>
    </source>
</reference>
<comment type="caution">
    <text evidence="1">The sequence shown here is derived from an EMBL/GenBank/DDBJ whole genome shotgun (WGS) entry which is preliminary data.</text>
</comment>
<sequence>MKKLNLNQLEVRSFITAMKDENGIQTVKGGISGGACQPVEAYPVDIEWALGTRGGCTQWENMCNG</sequence>
<dbReference type="Proteomes" id="UP000011135">
    <property type="component" value="Unassembled WGS sequence"/>
</dbReference>
<organism evidence="1 2">
    <name type="scientific">Fulvivirga imtechensis AK7</name>
    <dbReference type="NCBI Taxonomy" id="1237149"/>
    <lineage>
        <taxon>Bacteria</taxon>
        <taxon>Pseudomonadati</taxon>
        <taxon>Bacteroidota</taxon>
        <taxon>Cytophagia</taxon>
        <taxon>Cytophagales</taxon>
        <taxon>Fulvivirgaceae</taxon>
        <taxon>Fulvivirga</taxon>
    </lineage>
</organism>
<gene>
    <name evidence="1" type="ORF">C900_01102</name>
</gene>
<dbReference type="AlphaFoldDB" id="L8JX06"/>
<dbReference type="NCBIfam" id="NF038180">
    <property type="entry name" value="leader_pinensin"/>
    <property type="match status" value="1"/>
</dbReference>
<dbReference type="STRING" id="1237149.C900_01102"/>
<proteinExistence type="predicted"/>
<name>L8JX06_9BACT</name>
<evidence type="ECO:0000313" key="2">
    <source>
        <dbReference type="Proteomes" id="UP000011135"/>
    </source>
</evidence>
<dbReference type="InterPro" id="IPR059231">
    <property type="entry name" value="Leader_pinensin"/>
</dbReference>
<dbReference type="EMBL" id="AMZN01000015">
    <property type="protein sequence ID" value="ELR72723.1"/>
    <property type="molecule type" value="Genomic_DNA"/>
</dbReference>
<keyword evidence="2" id="KW-1185">Reference proteome</keyword>
<dbReference type="RefSeq" id="WP_009578774.1">
    <property type="nucleotide sequence ID" value="NZ_AMZN01000015.1"/>
</dbReference>
<evidence type="ECO:0000313" key="1">
    <source>
        <dbReference type="EMBL" id="ELR72723.1"/>
    </source>
</evidence>
<protein>
    <submittedName>
        <fullName evidence="1">Uncharacterized protein</fullName>
    </submittedName>
</protein>
<accession>L8JX06</accession>